<gene>
    <name evidence="2" type="ORF">FO440_18480</name>
</gene>
<sequence>MNKMKTLADQLRDRMAKPDTPLPGEKPTAPVIESLRAYDMNGHKSVVHSRFDEATARTLHHFKMATGVEVNRLICYSVKVLLEQHPEIKTIVKQYLQKLEL</sequence>
<dbReference type="Proteomes" id="UP000318733">
    <property type="component" value="Unassembled WGS sequence"/>
</dbReference>
<dbReference type="AlphaFoldDB" id="A0A556MIS7"/>
<protein>
    <submittedName>
        <fullName evidence="2">Uncharacterized protein</fullName>
    </submittedName>
</protein>
<reference evidence="2 3" key="1">
    <citation type="submission" date="2019-07" db="EMBL/GenBank/DDBJ databases">
        <authorList>
            <person name="Huq M.A."/>
        </authorList>
    </citation>
    <scope>NUCLEOTIDE SEQUENCE [LARGE SCALE GENOMIC DNA]</scope>
    <source>
        <strain evidence="2 3">MAH-19</strain>
    </source>
</reference>
<feature type="region of interest" description="Disordered" evidence="1">
    <location>
        <begin position="1"/>
        <end position="28"/>
    </location>
</feature>
<dbReference type="RefSeq" id="WP_144249762.1">
    <property type="nucleotide sequence ID" value="NZ_VLPK01000003.1"/>
</dbReference>
<keyword evidence="3" id="KW-1185">Reference proteome</keyword>
<dbReference type="OrthoDB" id="709892at2"/>
<evidence type="ECO:0000313" key="3">
    <source>
        <dbReference type="Proteomes" id="UP000318733"/>
    </source>
</evidence>
<evidence type="ECO:0000313" key="2">
    <source>
        <dbReference type="EMBL" id="TSJ39725.1"/>
    </source>
</evidence>
<comment type="caution">
    <text evidence="2">The sequence shown here is derived from an EMBL/GenBank/DDBJ whole genome shotgun (WGS) entry which is preliminary data.</text>
</comment>
<evidence type="ECO:0000256" key="1">
    <source>
        <dbReference type="SAM" id="MobiDB-lite"/>
    </source>
</evidence>
<dbReference type="EMBL" id="VLPK01000003">
    <property type="protein sequence ID" value="TSJ39725.1"/>
    <property type="molecule type" value="Genomic_DNA"/>
</dbReference>
<name>A0A556MIS7_9SPHI</name>
<proteinExistence type="predicted"/>
<accession>A0A556MIS7</accession>
<organism evidence="2 3">
    <name type="scientific">Mucilaginibacter corticis</name>
    <dbReference type="NCBI Taxonomy" id="2597670"/>
    <lineage>
        <taxon>Bacteria</taxon>
        <taxon>Pseudomonadati</taxon>
        <taxon>Bacteroidota</taxon>
        <taxon>Sphingobacteriia</taxon>
        <taxon>Sphingobacteriales</taxon>
        <taxon>Sphingobacteriaceae</taxon>
        <taxon>Mucilaginibacter</taxon>
    </lineage>
</organism>